<dbReference type="eggNOG" id="ENOG502RVVX">
    <property type="taxonomic scope" value="Eukaryota"/>
</dbReference>
<dbReference type="EMBL" id="BX284605">
    <property type="protein sequence ID" value="CAB02689.1"/>
    <property type="molecule type" value="Genomic_DNA"/>
</dbReference>
<dbReference type="HOGENOM" id="CLU_101517_0_0_1"/>
<keyword evidence="1" id="KW-1133">Transmembrane helix</keyword>
<dbReference type="CTD" id="181812"/>
<dbReference type="Bgee" id="WBGene00007083">
    <property type="expression patterns" value="Expressed in embryo"/>
</dbReference>
<dbReference type="PhylomeDB" id="G5EF13"/>
<dbReference type="RefSeq" id="NP_506503.1">
    <property type="nucleotide sequence ID" value="NM_074102.2"/>
</dbReference>
<organism evidence="3 4">
    <name type="scientific">Caenorhabditis elegans</name>
    <dbReference type="NCBI Taxonomy" id="6239"/>
    <lineage>
        <taxon>Eukaryota</taxon>
        <taxon>Metazoa</taxon>
        <taxon>Ecdysozoa</taxon>
        <taxon>Nematoda</taxon>
        <taxon>Chromadorea</taxon>
        <taxon>Rhabditida</taxon>
        <taxon>Rhabditina</taxon>
        <taxon>Rhabditomorpha</taxon>
        <taxon>Rhabditoidea</taxon>
        <taxon>Rhabditidae</taxon>
        <taxon>Peloderinae</taxon>
        <taxon>Caenorhabditis</taxon>
    </lineage>
</organism>
<feature type="chain" id="PRO_5003476024" evidence="2">
    <location>
        <begin position="21"/>
        <end position="245"/>
    </location>
</feature>
<keyword evidence="4" id="KW-1185">Reference proteome</keyword>
<evidence type="ECO:0000256" key="2">
    <source>
        <dbReference type="SAM" id="SignalP"/>
    </source>
</evidence>
<evidence type="ECO:0000256" key="1">
    <source>
        <dbReference type="SAM" id="Phobius"/>
    </source>
</evidence>
<sequence length="245" mass="27633">MFSFSRAVIIFFTIFPLISATGHLRLELTSSKNFILQLKTNTSFQEIQLAMGNPRTLSFHPKDHQETLEISFSNNVSDLTTVEYHMNSNELNTYQTILFSDAVLLVQSVFKCDTGFVGDKCQDIITSTSTTVISTTTTEIKTSTTKVIIVINDVPKEASALQQSISLNVIHCSVLIVIIIVLLILIIIVYIFLRPHHQKHVYIQPESPAQNERKCSVLLEESGYFSPLESPRYTEAPHTFLKVSY</sequence>
<dbReference type="PANTHER" id="PTHR35855:SF1">
    <property type="entry name" value="CUB DOMAIN-CONTAINING PROTEIN-RELATED"/>
    <property type="match status" value="1"/>
</dbReference>
<feature type="signal peptide" evidence="2">
    <location>
        <begin position="1"/>
        <end position="20"/>
    </location>
</feature>
<dbReference type="AGR" id="WB:WBGene00007083"/>
<dbReference type="SMR" id="G5EF13"/>
<dbReference type="KEGG" id="cel:CELE_AH10.2"/>
<dbReference type="InterPro" id="IPR053132">
    <property type="entry name" value="Mesendoderm_Regulator"/>
</dbReference>
<dbReference type="Proteomes" id="UP000001940">
    <property type="component" value="Chromosome V"/>
</dbReference>
<dbReference type="PANTHER" id="PTHR35855">
    <property type="entry name" value="PROTEIN CBG11437-RELATED"/>
    <property type="match status" value="1"/>
</dbReference>
<protein>
    <submittedName>
        <fullName evidence="3">Transmembrane domain-containing protein</fullName>
    </submittedName>
</protein>
<dbReference type="PIR" id="T18609">
    <property type="entry name" value="T18609"/>
</dbReference>
<dbReference type="OrthoDB" id="5849774at2759"/>
<dbReference type="InParanoid" id="G5EF13"/>
<feature type="transmembrane region" description="Helical" evidence="1">
    <location>
        <begin position="174"/>
        <end position="193"/>
    </location>
</feature>
<dbReference type="OMA" id="QSYFECD"/>
<dbReference type="PaxDb" id="6239-AH10.2"/>
<dbReference type="WormBase" id="AH10.2">
    <property type="protein sequence ID" value="CE07656"/>
    <property type="gene ID" value="WBGene00007083"/>
</dbReference>
<evidence type="ECO:0000313" key="3">
    <source>
        <dbReference type="EMBL" id="CAB02689.1"/>
    </source>
</evidence>
<gene>
    <name evidence="3 5" type="ORF">AH10.2</name>
    <name evidence="3" type="ORF">CELE_AH10.2</name>
</gene>
<dbReference type="GeneID" id="181812"/>
<accession>G5EF13</accession>
<evidence type="ECO:0000313" key="4">
    <source>
        <dbReference type="Proteomes" id="UP000001940"/>
    </source>
</evidence>
<keyword evidence="1" id="KW-0472">Membrane</keyword>
<keyword evidence="1 3" id="KW-0812">Transmembrane</keyword>
<dbReference type="FunCoup" id="G5EF13">
    <property type="interactions" value="130"/>
</dbReference>
<evidence type="ECO:0000313" key="5">
    <source>
        <dbReference type="WormBase" id="AH10.2"/>
    </source>
</evidence>
<proteinExistence type="predicted"/>
<dbReference type="AlphaFoldDB" id="G5EF13"/>
<reference evidence="3 4" key="1">
    <citation type="journal article" date="1998" name="Science">
        <title>Genome sequence of the nematode C. elegans: a platform for investigating biology.</title>
        <authorList>
            <consortium name="The C. elegans sequencing consortium"/>
            <person name="Sulson J.E."/>
            <person name="Waterston R."/>
        </authorList>
    </citation>
    <scope>NUCLEOTIDE SEQUENCE [LARGE SCALE GENOMIC DNA]</scope>
    <source>
        <strain evidence="3 4">Bristol N2</strain>
    </source>
</reference>
<name>G5EF13_CAEEL</name>
<keyword evidence="2" id="KW-0732">Signal</keyword>